<keyword evidence="5" id="KW-0235">DNA replication</keyword>
<evidence type="ECO:0000256" key="2">
    <source>
        <dbReference type="ARBA" id="ARBA00014363"/>
    </source>
</evidence>
<organism evidence="10 11">
    <name type="scientific">Jejubacter calystegiae</name>
    <dbReference type="NCBI Taxonomy" id="2579935"/>
    <lineage>
        <taxon>Bacteria</taxon>
        <taxon>Pseudomonadati</taxon>
        <taxon>Pseudomonadota</taxon>
        <taxon>Gammaproteobacteria</taxon>
        <taxon>Enterobacterales</taxon>
        <taxon>Enterobacteriaceae</taxon>
        <taxon>Jejubacter</taxon>
    </lineage>
</organism>
<dbReference type="RefSeq" id="WP_138097056.1">
    <property type="nucleotide sequence ID" value="NZ_CP040428.1"/>
</dbReference>
<dbReference type="InterPro" id="IPR004622">
    <property type="entry name" value="DNA_pol_HolB"/>
</dbReference>
<dbReference type="NCBIfam" id="NF005941">
    <property type="entry name" value="PRK07993.1"/>
    <property type="match status" value="1"/>
</dbReference>
<dbReference type="FunFam" id="3.40.50.300:FF:000890">
    <property type="entry name" value="DNA polymerase III subunit delta"/>
    <property type="match status" value="1"/>
</dbReference>
<dbReference type="Proteomes" id="UP000302163">
    <property type="component" value="Chromosome"/>
</dbReference>
<reference evidence="10 11" key="1">
    <citation type="submission" date="2019-05" db="EMBL/GenBank/DDBJ databases">
        <title>Complete genome sequence of Izhakiella calystegiae KSNA2, an endophyte isolated from beach morning glory (Calystegia soldanella).</title>
        <authorList>
            <person name="Jiang L."/>
            <person name="Jeong J.C."/>
            <person name="Kim C.Y."/>
            <person name="Kim D.H."/>
            <person name="Kim S.W."/>
            <person name="Lee j."/>
        </authorList>
    </citation>
    <scope>NUCLEOTIDE SEQUENCE [LARGE SCALE GENOMIC DNA]</scope>
    <source>
        <strain evidence="10 11">KSNA2</strain>
    </source>
</reference>
<evidence type="ECO:0000256" key="4">
    <source>
        <dbReference type="ARBA" id="ARBA00022695"/>
    </source>
</evidence>
<dbReference type="Pfam" id="PF09115">
    <property type="entry name" value="DNApol3-delta_C"/>
    <property type="match status" value="1"/>
</dbReference>
<evidence type="ECO:0000256" key="5">
    <source>
        <dbReference type="ARBA" id="ARBA00022705"/>
    </source>
</evidence>
<dbReference type="Pfam" id="PF21500">
    <property type="entry name" value="HolB_lid"/>
    <property type="match status" value="1"/>
</dbReference>
<dbReference type="NCBIfam" id="TIGR00678">
    <property type="entry name" value="holB"/>
    <property type="match status" value="1"/>
</dbReference>
<sequence length="335" mass="37324">MRWYPWLRPHFDRLVARYQAGKGHHALLLHALPGMGDDALNYALSRWLMCQHPEGSKSCGHCHGCQLMQAGTHPDYRVLEPEKGKSALGIEPVRALCEKLYDRARMGGARVVWLPNADALTEAAANALLKTLEEPPENCWFLMSSREPERLPATLRSRCLYWHLAPPDEAFAIAWLGREHPLPQEPLRAALRLSAGAPGAALTLLESDQWKDRDTLNSALDGVLQSGNWLSLLAALNHESAAVRLHWLSALLLDALKWHQGVTHVLVNDDRRQQVAAIAAAVPVVRLQSMLWTLCRAREQLITVTGVNRELILTGLLLGWEHLMQPGTPLPAPHL</sequence>
<name>A0A4V1G7V4_9ENTR</name>
<evidence type="ECO:0000259" key="8">
    <source>
        <dbReference type="Pfam" id="PF09115"/>
    </source>
</evidence>
<dbReference type="GO" id="GO:0009360">
    <property type="term" value="C:DNA polymerase III complex"/>
    <property type="evidence" value="ECO:0007669"/>
    <property type="project" value="InterPro"/>
</dbReference>
<evidence type="ECO:0000256" key="7">
    <source>
        <dbReference type="ARBA" id="ARBA00049244"/>
    </source>
</evidence>
<gene>
    <name evidence="10" type="primary">holB</name>
    <name evidence="10" type="ORF">FEM41_15545</name>
</gene>
<dbReference type="SUPFAM" id="SSF52540">
    <property type="entry name" value="P-loop containing nucleoside triphosphate hydrolases"/>
    <property type="match status" value="1"/>
</dbReference>
<keyword evidence="6" id="KW-0239">DNA-directed DNA polymerase</keyword>
<dbReference type="Gene3D" id="3.40.50.300">
    <property type="entry name" value="P-loop containing nucleotide triphosphate hydrolases"/>
    <property type="match status" value="1"/>
</dbReference>
<dbReference type="Gene3D" id="1.10.8.10">
    <property type="entry name" value="DNA helicase RuvA subunit, C-terminal domain"/>
    <property type="match status" value="1"/>
</dbReference>
<dbReference type="GO" id="GO:0003887">
    <property type="term" value="F:DNA-directed DNA polymerase activity"/>
    <property type="evidence" value="ECO:0007669"/>
    <property type="project" value="UniProtKB-KW"/>
</dbReference>
<dbReference type="Gene3D" id="1.20.272.10">
    <property type="match status" value="1"/>
</dbReference>
<evidence type="ECO:0000256" key="3">
    <source>
        <dbReference type="ARBA" id="ARBA00022679"/>
    </source>
</evidence>
<keyword evidence="3" id="KW-0808">Transferase</keyword>
<dbReference type="Pfam" id="PF13177">
    <property type="entry name" value="DNA_pol3_delta2"/>
    <property type="match status" value="1"/>
</dbReference>
<evidence type="ECO:0000259" key="9">
    <source>
        <dbReference type="Pfam" id="PF21500"/>
    </source>
</evidence>
<dbReference type="AlphaFoldDB" id="A0A4V1G7V4"/>
<proteinExistence type="predicted"/>
<dbReference type="GO" id="GO:0003677">
    <property type="term" value="F:DNA binding"/>
    <property type="evidence" value="ECO:0007669"/>
    <property type="project" value="InterPro"/>
</dbReference>
<evidence type="ECO:0000256" key="6">
    <source>
        <dbReference type="ARBA" id="ARBA00022932"/>
    </source>
</evidence>
<dbReference type="GO" id="GO:0006261">
    <property type="term" value="P:DNA-templated DNA replication"/>
    <property type="evidence" value="ECO:0007669"/>
    <property type="project" value="TreeGrafter"/>
</dbReference>
<evidence type="ECO:0000313" key="11">
    <source>
        <dbReference type="Proteomes" id="UP000302163"/>
    </source>
</evidence>
<protein>
    <recommendedName>
        <fullName evidence="2">DNA polymerase III subunit delta'</fullName>
        <ecNumber evidence="1">2.7.7.7</ecNumber>
    </recommendedName>
</protein>
<dbReference type="KEGG" id="izh:FEM41_15545"/>
<accession>A0A4V1G7V4</accession>
<dbReference type="OrthoDB" id="9811073at2"/>
<dbReference type="EMBL" id="CP040428">
    <property type="protein sequence ID" value="QCT20957.1"/>
    <property type="molecule type" value="Genomic_DNA"/>
</dbReference>
<dbReference type="EC" id="2.7.7.7" evidence="1"/>
<dbReference type="SUPFAM" id="SSF48019">
    <property type="entry name" value="post-AAA+ oligomerization domain-like"/>
    <property type="match status" value="1"/>
</dbReference>
<dbReference type="InterPro" id="IPR008921">
    <property type="entry name" value="DNA_pol3_clamp-load_cplx_C"/>
</dbReference>
<dbReference type="PANTHER" id="PTHR11669:SF8">
    <property type="entry name" value="DNA POLYMERASE III SUBUNIT DELTA"/>
    <property type="match status" value="1"/>
</dbReference>
<dbReference type="GO" id="GO:0008408">
    <property type="term" value="F:3'-5' exonuclease activity"/>
    <property type="evidence" value="ECO:0007669"/>
    <property type="project" value="InterPro"/>
</dbReference>
<dbReference type="InterPro" id="IPR048731">
    <property type="entry name" value="HolB_lid-gammaproteobact"/>
</dbReference>
<feature type="domain" description="DNA polymerase III delta subunit C-terminal" evidence="8">
    <location>
        <begin position="208"/>
        <end position="322"/>
    </location>
</feature>
<dbReference type="PANTHER" id="PTHR11669">
    <property type="entry name" value="REPLICATION FACTOR C / DNA POLYMERASE III GAMMA-TAU SUBUNIT"/>
    <property type="match status" value="1"/>
</dbReference>
<dbReference type="InterPro" id="IPR027417">
    <property type="entry name" value="P-loop_NTPase"/>
</dbReference>
<evidence type="ECO:0000313" key="10">
    <source>
        <dbReference type="EMBL" id="QCT20957.1"/>
    </source>
</evidence>
<evidence type="ECO:0000256" key="1">
    <source>
        <dbReference type="ARBA" id="ARBA00012417"/>
    </source>
</evidence>
<keyword evidence="11" id="KW-1185">Reference proteome</keyword>
<comment type="catalytic activity">
    <reaction evidence="7">
        <text>DNA(n) + a 2'-deoxyribonucleoside 5'-triphosphate = DNA(n+1) + diphosphate</text>
        <dbReference type="Rhea" id="RHEA:22508"/>
        <dbReference type="Rhea" id="RHEA-COMP:17339"/>
        <dbReference type="Rhea" id="RHEA-COMP:17340"/>
        <dbReference type="ChEBI" id="CHEBI:33019"/>
        <dbReference type="ChEBI" id="CHEBI:61560"/>
        <dbReference type="ChEBI" id="CHEBI:173112"/>
        <dbReference type="EC" id="2.7.7.7"/>
    </reaction>
</comment>
<keyword evidence="4" id="KW-0548">Nucleotidyltransferase</keyword>
<feature type="domain" description="DNA polymerase III subunit delta' AAA+ ATPase lid" evidence="9">
    <location>
        <begin position="167"/>
        <end position="205"/>
    </location>
</feature>
<dbReference type="InterPro" id="IPR015199">
    <property type="entry name" value="DNA_pol_III_delta_C"/>
</dbReference>
<dbReference type="InterPro" id="IPR050238">
    <property type="entry name" value="DNA_Rep/Repair_Clamp_Loader"/>
</dbReference>